<evidence type="ECO:0000313" key="2">
    <source>
        <dbReference type="EMBL" id="KIL61748.1"/>
    </source>
</evidence>
<dbReference type="EMBL" id="KN818280">
    <property type="protein sequence ID" value="KIL61748.1"/>
    <property type="molecule type" value="Genomic_DNA"/>
</dbReference>
<organism evidence="2 3">
    <name type="scientific">Amanita muscaria (strain Koide BX008)</name>
    <dbReference type="NCBI Taxonomy" id="946122"/>
    <lineage>
        <taxon>Eukaryota</taxon>
        <taxon>Fungi</taxon>
        <taxon>Dikarya</taxon>
        <taxon>Basidiomycota</taxon>
        <taxon>Agaricomycotina</taxon>
        <taxon>Agaricomycetes</taxon>
        <taxon>Agaricomycetidae</taxon>
        <taxon>Agaricales</taxon>
        <taxon>Pluteineae</taxon>
        <taxon>Amanitaceae</taxon>
        <taxon>Amanita</taxon>
    </lineage>
</organism>
<accession>A0A0C2WZA1</accession>
<proteinExistence type="predicted"/>
<dbReference type="STRING" id="946122.A0A0C2WZA1"/>
<name>A0A0C2WZA1_AMAMK</name>
<feature type="region of interest" description="Disordered" evidence="1">
    <location>
        <begin position="1"/>
        <end position="26"/>
    </location>
</feature>
<evidence type="ECO:0000256" key="1">
    <source>
        <dbReference type="SAM" id="MobiDB-lite"/>
    </source>
</evidence>
<reference evidence="2 3" key="1">
    <citation type="submission" date="2014-04" db="EMBL/GenBank/DDBJ databases">
        <title>Evolutionary Origins and Diversification of the Mycorrhizal Mutualists.</title>
        <authorList>
            <consortium name="DOE Joint Genome Institute"/>
            <consortium name="Mycorrhizal Genomics Consortium"/>
            <person name="Kohler A."/>
            <person name="Kuo A."/>
            <person name="Nagy L.G."/>
            <person name="Floudas D."/>
            <person name="Copeland A."/>
            <person name="Barry K.W."/>
            <person name="Cichocki N."/>
            <person name="Veneault-Fourrey C."/>
            <person name="LaButti K."/>
            <person name="Lindquist E.A."/>
            <person name="Lipzen A."/>
            <person name="Lundell T."/>
            <person name="Morin E."/>
            <person name="Murat C."/>
            <person name="Riley R."/>
            <person name="Ohm R."/>
            <person name="Sun H."/>
            <person name="Tunlid A."/>
            <person name="Henrissat B."/>
            <person name="Grigoriev I.V."/>
            <person name="Hibbett D.S."/>
            <person name="Martin F."/>
        </authorList>
    </citation>
    <scope>NUCLEOTIDE SEQUENCE [LARGE SCALE GENOMIC DNA]</scope>
    <source>
        <strain evidence="2 3">Koide BX008</strain>
    </source>
</reference>
<sequence>MRVKYPKDRFELTRKKSTRTAPGTNVGNPEWRLRCLDCPDKLYMLGPSNYEVHLKNRYHRQRVAKRLDGNST</sequence>
<keyword evidence="3" id="KW-1185">Reference proteome</keyword>
<protein>
    <submittedName>
        <fullName evidence="2">Uncharacterized protein</fullName>
    </submittedName>
</protein>
<evidence type="ECO:0000313" key="3">
    <source>
        <dbReference type="Proteomes" id="UP000054549"/>
    </source>
</evidence>
<feature type="compositionally biased region" description="Basic and acidic residues" evidence="1">
    <location>
        <begin position="1"/>
        <end position="14"/>
    </location>
</feature>
<dbReference type="Proteomes" id="UP000054549">
    <property type="component" value="Unassembled WGS sequence"/>
</dbReference>
<gene>
    <name evidence="2" type="ORF">M378DRAFT_82151</name>
</gene>
<dbReference type="HOGENOM" id="CLU_180249_0_0_1"/>
<dbReference type="OrthoDB" id="515064at2759"/>
<dbReference type="InParanoid" id="A0A0C2WZA1"/>
<dbReference type="AlphaFoldDB" id="A0A0C2WZA1"/>